<keyword evidence="1" id="KW-0732">Signal</keyword>
<feature type="domain" description="Lysozyme inhibitor LprI-like N-terminal" evidence="2">
    <location>
        <begin position="64"/>
        <end position="168"/>
    </location>
</feature>
<reference evidence="4" key="1">
    <citation type="journal article" date="2019" name="Int. J. Syst. Evol. Microbiol.">
        <title>The Global Catalogue of Microorganisms (GCM) 10K type strain sequencing project: providing services to taxonomists for standard genome sequencing and annotation.</title>
        <authorList>
            <consortium name="The Broad Institute Genomics Platform"/>
            <consortium name="The Broad Institute Genome Sequencing Center for Infectious Disease"/>
            <person name="Wu L."/>
            <person name="Ma J."/>
        </authorList>
    </citation>
    <scope>NUCLEOTIDE SEQUENCE [LARGE SCALE GENOMIC DNA]</scope>
    <source>
        <strain evidence="4">KCTC 42473</strain>
    </source>
</reference>
<dbReference type="InterPro" id="IPR009739">
    <property type="entry name" value="LprI-like_N"/>
</dbReference>
<dbReference type="EMBL" id="JBHRXY010000001">
    <property type="protein sequence ID" value="MFC3627848.1"/>
    <property type="molecule type" value="Genomic_DNA"/>
</dbReference>
<sequence>MRWLALAALAASPAWAQSDAEWPPFDASLIDACLESADRQTGTGTGTGTAPDHAACIGAASGPCIDSPDGYSTVAMSYCLGEELDVWDRKLNDSYAKVLEAAKAADAEMAELGSAAEKQEPLLRQMQRDWIAFRDSACSYEGSRWGGGTGAGPAGVDCSLRLTAQQYLRLRAWEPRHD</sequence>
<accession>A0ABV7TYQ3</accession>
<dbReference type="Pfam" id="PF07007">
    <property type="entry name" value="LprI"/>
    <property type="match status" value="1"/>
</dbReference>
<feature type="signal peptide" evidence="1">
    <location>
        <begin position="1"/>
        <end position="16"/>
    </location>
</feature>
<keyword evidence="4" id="KW-1185">Reference proteome</keyword>
<dbReference type="Proteomes" id="UP001595539">
    <property type="component" value="Unassembled WGS sequence"/>
</dbReference>
<dbReference type="Gene3D" id="1.20.1270.180">
    <property type="match status" value="1"/>
</dbReference>
<evidence type="ECO:0000256" key="1">
    <source>
        <dbReference type="SAM" id="SignalP"/>
    </source>
</evidence>
<evidence type="ECO:0000313" key="3">
    <source>
        <dbReference type="EMBL" id="MFC3627848.1"/>
    </source>
</evidence>
<name>A0ABV7TYQ3_9RHOB</name>
<gene>
    <name evidence="3" type="ORF">ACFOM8_00130</name>
</gene>
<feature type="chain" id="PRO_5045495220" evidence="1">
    <location>
        <begin position="17"/>
        <end position="178"/>
    </location>
</feature>
<comment type="caution">
    <text evidence="3">The sequence shown here is derived from an EMBL/GenBank/DDBJ whole genome shotgun (WGS) entry which is preliminary data.</text>
</comment>
<evidence type="ECO:0000313" key="4">
    <source>
        <dbReference type="Proteomes" id="UP001595539"/>
    </source>
</evidence>
<dbReference type="RefSeq" id="WP_377758240.1">
    <property type="nucleotide sequence ID" value="NZ_JBHRXY010000001.1"/>
</dbReference>
<organism evidence="3 4">
    <name type="scientific">Paracoccus angustae</name>
    <dbReference type="NCBI Taxonomy" id="1671480"/>
    <lineage>
        <taxon>Bacteria</taxon>
        <taxon>Pseudomonadati</taxon>
        <taxon>Pseudomonadota</taxon>
        <taxon>Alphaproteobacteria</taxon>
        <taxon>Rhodobacterales</taxon>
        <taxon>Paracoccaceae</taxon>
        <taxon>Paracoccus</taxon>
    </lineage>
</organism>
<evidence type="ECO:0000259" key="2">
    <source>
        <dbReference type="Pfam" id="PF07007"/>
    </source>
</evidence>
<proteinExistence type="predicted"/>
<protein>
    <submittedName>
        <fullName evidence="3">Lysozyme inhibitor LprI family protein</fullName>
    </submittedName>
</protein>